<dbReference type="EMBL" id="CAWUHD010000108">
    <property type="protein sequence ID" value="CAK7232097.1"/>
    <property type="molecule type" value="Genomic_DNA"/>
</dbReference>
<feature type="compositionally biased region" description="Low complexity" evidence="1">
    <location>
        <begin position="113"/>
        <end position="172"/>
    </location>
</feature>
<feature type="compositionally biased region" description="Polar residues" evidence="1">
    <location>
        <begin position="263"/>
        <end position="273"/>
    </location>
</feature>
<feature type="compositionally biased region" description="Low complexity" evidence="1">
    <location>
        <begin position="43"/>
        <end position="63"/>
    </location>
</feature>
<dbReference type="Proteomes" id="UP001642482">
    <property type="component" value="Unassembled WGS sequence"/>
</dbReference>
<feature type="compositionally biased region" description="Low complexity" evidence="1">
    <location>
        <begin position="245"/>
        <end position="260"/>
    </location>
</feature>
<comment type="caution">
    <text evidence="2">The sequence shown here is derived from an EMBL/GenBank/DDBJ whole genome shotgun (WGS) entry which is preliminary data.</text>
</comment>
<feature type="compositionally biased region" description="Low complexity" evidence="1">
    <location>
        <begin position="281"/>
        <end position="331"/>
    </location>
</feature>
<feature type="region of interest" description="Disordered" evidence="1">
    <location>
        <begin position="1"/>
        <end position="446"/>
    </location>
</feature>
<feature type="compositionally biased region" description="Polar residues" evidence="1">
    <location>
        <begin position="337"/>
        <end position="346"/>
    </location>
</feature>
<reference evidence="2 3" key="1">
    <citation type="submission" date="2024-01" db="EMBL/GenBank/DDBJ databases">
        <authorList>
            <person name="Allen C."/>
            <person name="Tagirdzhanova G."/>
        </authorList>
    </citation>
    <scope>NUCLEOTIDE SEQUENCE [LARGE SCALE GENOMIC DNA]</scope>
</reference>
<feature type="compositionally biased region" description="Low complexity" evidence="1">
    <location>
        <begin position="18"/>
        <end position="35"/>
    </location>
</feature>
<keyword evidence="3" id="KW-1185">Reference proteome</keyword>
<feature type="compositionally biased region" description="Pro residues" evidence="1">
    <location>
        <begin position="94"/>
        <end position="112"/>
    </location>
</feature>
<sequence length="1052" mass="114612">MSYPYQNKPLQRRPVPGQTLQPTPQQAPPLQQQAQPTPPPAAPAYQQQQPQQAYPQQPQYQQQHLSPDVDQAPTLPPRPPGGAGPFLAQTYLSFPPPPRSPNRPPVLPPRPQASPQLQQAYQQQPPQAYAQHTYAQQPAYGQTQPTYAPAASPAPPGASSQATAPAAYQQGYYPPPPPPPLQQQQAAEAPTMSTYDPYASQAAQPTYDQAPPPQYTAPVHAPVAVDQKQPTGGTAPTPPPPPPAAASSASPTPAAAPAAANPDPTQQYATSYNYYEPPIYPTAAPAAPAAPQPAAAQATPTAQDQTPAEYAVSPATPASSIPAASAAPVSPEHTGDPMQQMNSLLQGMSIGCGGGPAELPATSGQERQTTPQQAPQAPPAQPTPPIQQTVPPQAIPTQQPPPPTPEPSAQLQPTAQPAPAPSPQPETRSGSDYPDPQYNHENYTPPNYAEARYANEQPKPADAPDPDAYRGAHVDPPFRPVISCIDNPMGFNTWWYTNPSAPDFYICSKCYMDYLYPTQFQNHFEVRYMRDGVKRHCRFKSPRITDQLLLDAVARGSLDGLVAYMNQRVAIPDCKKLDGAKGGQGLKWFRAKNDAIPGLVICEACFQDVACLSPFAYNFEPTPPHNNASETWACDLAVSFIRKEFDERSKTNDWPSFCNEAKARLGMQPCPKTTQVMISLRKWFTPVPGKGPEDAVLCAACYCDRVLKTGQEAFWQPMPHDPIFSKKYTSNCCAGMFNILMAFSAAEDNKDWPLFWRVLNRLAFHEKGCVPAGITDGNWYTLPSQPAGFNVCGGCHAGIIESLGLQQFFVPATRHQPAAGTAVVCSFNVTAPRFLAYVDKLLETWFTQDCANWESFAHRYANIPPCCRDTDYKGRAWYGWPECTICAECYLEFVQGTALDTSAMPLRPQIIGEARICEMYSPRMRALYKEACKAPTTGLPALLSYSMQRRTVYWQTMPICRNIVVQQKFTANMAMMARLQSVAYTGAGNLLSVTSNHHDHTYGQAGVGYGYDNMQQLAGARYNVQANQLSAQVGGGNISLVGQLESKWRSVE</sequence>
<evidence type="ECO:0000256" key="1">
    <source>
        <dbReference type="SAM" id="MobiDB-lite"/>
    </source>
</evidence>
<evidence type="ECO:0000313" key="3">
    <source>
        <dbReference type="Proteomes" id="UP001642482"/>
    </source>
</evidence>
<evidence type="ECO:0008006" key="4">
    <source>
        <dbReference type="Google" id="ProtNLM"/>
    </source>
</evidence>
<gene>
    <name evidence="2" type="ORF">SEUCBS140593_008145</name>
</gene>
<evidence type="ECO:0000313" key="2">
    <source>
        <dbReference type="EMBL" id="CAK7232097.1"/>
    </source>
</evidence>
<name>A0ABP0CKG9_9PEZI</name>
<protein>
    <recommendedName>
        <fullName evidence="4">Integral membrane protein</fullName>
    </recommendedName>
</protein>
<organism evidence="2 3">
    <name type="scientific">Sporothrix eucalyptigena</name>
    <dbReference type="NCBI Taxonomy" id="1812306"/>
    <lineage>
        <taxon>Eukaryota</taxon>
        <taxon>Fungi</taxon>
        <taxon>Dikarya</taxon>
        <taxon>Ascomycota</taxon>
        <taxon>Pezizomycotina</taxon>
        <taxon>Sordariomycetes</taxon>
        <taxon>Sordariomycetidae</taxon>
        <taxon>Ophiostomatales</taxon>
        <taxon>Ophiostomataceae</taxon>
        <taxon>Sporothrix</taxon>
    </lineage>
</organism>
<feature type="compositionally biased region" description="Pro residues" evidence="1">
    <location>
        <begin position="376"/>
        <end position="385"/>
    </location>
</feature>
<proteinExistence type="predicted"/>
<feature type="compositionally biased region" description="Low complexity" evidence="1">
    <location>
        <begin position="386"/>
        <end position="397"/>
    </location>
</feature>
<accession>A0ABP0CKG9</accession>